<keyword evidence="4 6" id="KW-1133">Transmembrane helix</keyword>
<proteinExistence type="predicted"/>
<protein>
    <recommendedName>
        <fullName evidence="7">Cytochrome b561 bacterial/Ni-hydrogenase domain-containing protein</fullName>
    </recommendedName>
</protein>
<evidence type="ECO:0000256" key="3">
    <source>
        <dbReference type="ARBA" id="ARBA00022692"/>
    </source>
</evidence>
<organism evidence="8 9">
    <name type="scientific">Lichenibacterium minor</name>
    <dbReference type="NCBI Taxonomy" id="2316528"/>
    <lineage>
        <taxon>Bacteria</taxon>
        <taxon>Pseudomonadati</taxon>
        <taxon>Pseudomonadota</taxon>
        <taxon>Alphaproteobacteria</taxon>
        <taxon>Hyphomicrobiales</taxon>
        <taxon>Lichenihabitantaceae</taxon>
        <taxon>Lichenibacterium</taxon>
    </lineage>
</organism>
<gene>
    <name evidence="8" type="ORF">D3273_21560</name>
</gene>
<evidence type="ECO:0000256" key="5">
    <source>
        <dbReference type="ARBA" id="ARBA00023136"/>
    </source>
</evidence>
<dbReference type="OrthoDB" id="9781740at2"/>
<feature type="transmembrane region" description="Helical" evidence="6">
    <location>
        <begin position="187"/>
        <end position="211"/>
    </location>
</feature>
<keyword evidence="5 6" id="KW-0472">Membrane</keyword>
<evidence type="ECO:0000256" key="1">
    <source>
        <dbReference type="ARBA" id="ARBA00004651"/>
    </source>
</evidence>
<sequence>MTDATTVPRPRLIKRHSALVRVTHWINALCLVLLLMSGLQIFNAHPALYLGSKSDFAAPVFAIDSRDVNGHTEGYTALLGHSVNTSGVLGLSQSGGRAVERAFPSWLTLPSNQDLETGRHWHFLMAWLLVVNGTLYLLYGLVSRHFARDIVPDRGELAHTGQAIVDHLKLRFPHGENARRYNVLQKLTYFAVIFVALPLIVVAGWTMSPGLDAAFPFLTTLLGGRQTARTIHFVVAWGLVAFFVVHIAMVLLTGVFNNMRSMITGWFDTGEAKDSEVTTNA</sequence>
<reference evidence="8 9" key="2">
    <citation type="submission" date="2019-02" db="EMBL/GenBank/DDBJ databases">
        <title>'Lichenibacterium ramalinii' gen. nov. sp. nov., 'Lichenibacterium minor' gen. nov. sp. nov.</title>
        <authorList>
            <person name="Pankratov T."/>
        </authorList>
    </citation>
    <scope>NUCLEOTIDE SEQUENCE [LARGE SCALE GENOMIC DNA]</scope>
    <source>
        <strain evidence="8 9">RmlP026</strain>
    </source>
</reference>
<evidence type="ECO:0000256" key="4">
    <source>
        <dbReference type="ARBA" id="ARBA00022989"/>
    </source>
</evidence>
<keyword evidence="2" id="KW-1003">Cell membrane</keyword>
<feature type="transmembrane region" description="Helical" evidence="6">
    <location>
        <begin position="231"/>
        <end position="252"/>
    </location>
</feature>
<dbReference type="GO" id="GO:0022904">
    <property type="term" value="P:respiratory electron transport chain"/>
    <property type="evidence" value="ECO:0007669"/>
    <property type="project" value="InterPro"/>
</dbReference>
<evidence type="ECO:0000313" key="8">
    <source>
        <dbReference type="EMBL" id="RYC29871.1"/>
    </source>
</evidence>
<comment type="subcellular location">
    <subcellularLocation>
        <location evidence="1">Cell membrane</location>
        <topology evidence="1">Multi-pass membrane protein</topology>
    </subcellularLocation>
</comment>
<dbReference type="Gene3D" id="1.20.950.20">
    <property type="entry name" value="Transmembrane di-heme cytochromes, Chain C"/>
    <property type="match status" value="1"/>
</dbReference>
<accession>A0A4Q2U4H4</accession>
<evidence type="ECO:0000313" key="9">
    <source>
        <dbReference type="Proteomes" id="UP000290759"/>
    </source>
</evidence>
<dbReference type="SUPFAM" id="SSF81342">
    <property type="entry name" value="Transmembrane di-heme cytochromes"/>
    <property type="match status" value="1"/>
</dbReference>
<reference evidence="8 9" key="1">
    <citation type="submission" date="2018-12" db="EMBL/GenBank/DDBJ databases">
        <authorList>
            <person name="Grouzdev D.S."/>
            <person name="Krutkina M.S."/>
        </authorList>
    </citation>
    <scope>NUCLEOTIDE SEQUENCE [LARGE SCALE GENOMIC DNA]</scope>
    <source>
        <strain evidence="8 9">RmlP026</strain>
    </source>
</reference>
<dbReference type="PANTHER" id="PTHR30485">
    <property type="entry name" value="NI/FE-HYDROGENASE 1 B-TYPE CYTOCHROME SUBUNIT"/>
    <property type="match status" value="1"/>
</dbReference>
<comment type="caution">
    <text evidence="8">The sequence shown here is derived from an EMBL/GenBank/DDBJ whole genome shotgun (WGS) entry which is preliminary data.</text>
</comment>
<dbReference type="GO" id="GO:0020037">
    <property type="term" value="F:heme binding"/>
    <property type="evidence" value="ECO:0007669"/>
    <property type="project" value="TreeGrafter"/>
</dbReference>
<dbReference type="InterPro" id="IPR016174">
    <property type="entry name" value="Di-haem_cyt_TM"/>
</dbReference>
<keyword evidence="3 6" id="KW-0812">Transmembrane</keyword>
<dbReference type="AlphaFoldDB" id="A0A4Q2U4H4"/>
<name>A0A4Q2U4H4_9HYPH</name>
<dbReference type="PANTHER" id="PTHR30485:SF1">
    <property type="entry name" value="CYTOCHROME YDHU-RELATED"/>
    <property type="match status" value="1"/>
</dbReference>
<dbReference type="GO" id="GO:0009055">
    <property type="term" value="F:electron transfer activity"/>
    <property type="evidence" value="ECO:0007669"/>
    <property type="project" value="InterPro"/>
</dbReference>
<dbReference type="RefSeq" id="WP_129228962.1">
    <property type="nucleotide sequence ID" value="NZ_QYBB01000037.1"/>
</dbReference>
<dbReference type="EMBL" id="QYBB01000037">
    <property type="protein sequence ID" value="RYC29871.1"/>
    <property type="molecule type" value="Genomic_DNA"/>
</dbReference>
<feature type="transmembrane region" description="Helical" evidence="6">
    <location>
        <begin position="18"/>
        <end position="42"/>
    </location>
</feature>
<dbReference type="InterPro" id="IPR051542">
    <property type="entry name" value="Hydrogenase_cytochrome"/>
</dbReference>
<feature type="transmembrane region" description="Helical" evidence="6">
    <location>
        <begin position="121"/>
        <end position="142"/>
    </location>
</feature>
<dbReference type="Proteomes" id="UP000290759">
    <property type="component" value="Unassembled WGS sequence"/>
</dbReference>
<evidence type="ECO:0000256" key="6">
    <source>
        <dbReference type="SAM" id="Phobius"/>
    </source>
</evidence>
<dbReference type="InterPro" id="IPR011577">
    <property type="entry name" value="Cyt_b561_bac/Ni-Hgenase"/>
</dbReference>
<evidence type="ECO:0000259" key="7">
    <source>
        <dbReference type="Pfam" id="PF01292"/>
    </source>
</evidence>
<keyword evidence="9" id="KW-1185">Reference proteome</keyword>
<dbReference type="GO" id="GO:0005886">
    <property type="term" value="C:plasma membrane"/>
    <property type="evidence" value="ECO:0007669"/>
    <property type="project" value="UniProtKB-SubCell"/>
</dbReference>
<evidence type="ECO:0000256" key="2">
    <source>
        <dbReference type="ARBA" id="ARBA00022475"/>
    </source>
</evidence>
<dbReference type="Pfam" id="PF01292">
    <property type="entry name" value="Ni_hydr_CYTB"/>
    <property type="match status" value="1"/>
</dbReference>
<feature type="domain" description="Cytochrome b561 bacterial/Ni-hydrogenase" evidence="7">
    <location>
        <begin position="79"/>
        <end position="265"/>
    </location>
</feature>